<protein>
    <submittedName>
        <fullName evidence="1">Uncharacterized protein</fullName>
    </submittedName>
</protein>
<organism evidence="1 2">
    <name type="scientific">Caerostris extrusa</name>
    <name type="common">Bark spider</name>
    <name type="synonym">Caerostris bankana</name>
    <dbReference type="NCBI Taxonomy" id="172846"/>
    <lineage>
        <taxon>Eukaryota</taxon>
        <taxon>Metazoa</taxon>
        <taxon>Ecdysozoa</taxon>
        <taxon>Arthropoda</taxon>
        <taxon>Chelicerata</taxon>
        <taxon>Arachnida</taxon>
        <taxon>Araneae</taxon>
        <taxon>Araneomorphae</taxon>
        <taxon>Entelegynae</taxon>
        <taxon>Araneoidea</taxon>
        <taxon>Araneidae</taxon>
        <taxon>Caerostris</taxon>
    </lineage>
</organism>
<sequence length="163" mass="18003">METNHCDIAQLPVPLPAEDENSFSPTVQHAALLSASMTTYLRNRECFRGDSALSGRGQYVSGYTKVVGQKPGFYAERAGVNLYPSELKGGLNDSKPCNDTWNQLVSWGPKINIPPFRTDSAPKPGHSTENVWGTVFDVPNLNTGRQNHVPVLPGKKFRFWILS</sequence>
<comment type="caution">
    <text evidence="1">The sequence shown here is derived from an EMBL/GenBank/DDBJ whole genome shotgun (WGS) entry which is preliminary data.</text>
</comment>
<dbReference type="AlphaFoldDB" id="A0AAV4SW53"/>
<dbReference type="EMBL" id="BPLR01010293">
    <property type="protein sequence ID" value="GIY38355.1"/>
    <property type="molecule type" value="Genomic_DNA"/>
</dbReference>
<evidence type="ECO:0000313" key="1">
    <source>
        <dbReference type="EMBL" id="GIY38355.1"/>
    </source>
</evidence>
<dbReference type="Proteomes" id="UP001054945">
    <property type="component" value="Unassembled WGS sequence"/>
</dbReference>
<reference evidence="1 2" key="1">
    <citation type="submission" date="2021-06" db="EMBL/GenBank/DDBJ databases">
        <title>Caerostris extrusa draft genome.</title>
        <authorList>
            <person name="Kono N."/>
            <person name="Arakawa K."/>
        </authorList>
    </citation>
    <scope>NUCLEOTIDE SEQUENCE [LARGE SCALE GENOMIC DNA]</scope>
</reference>
<proteinExistence type="predicted"/>
<gene>
    <name evidence="1" type="ORF">CEXT_359631</name>
</gene>
<keyword evidence="2" id="KW-1185">Reference proteome</keyword>
<evidence type="ECO:0000313" key="2">
    <source>
        <dbReference type="Proteomes" id="UP001054945"/>
    </source>
</evidence>
<name>A0AAV4SW53_CAEEX</name>
<accession>A0AAV4SW53</accession>